<gene>
    <name evidence="1" type="ORF">HMPREF0454_02203</name>
</gene>
<dbReference type="Proteomes" id="UP000005959">
    <property type="component" value="Unassembled WGS sequence"/>
</dbReference>
<evidence type="ECO:0000313" key="1">
    <source>
        <dbReference type="EMBL" id="EHM42801.1"/>
    </source>
</evidence>
<dbReference type="HOGENOM" id="CLU_3118420_0_0_6"/>
<reference evidence="1 2" key="1">
    <citation type="submission" date="2011-08" db="EMBL/GenBank/DDBJ databases">
        <authorList>
            <person name="Weinstock G."/>
            <person name="Sodergren E."/>
            <person name="Clifton S."/>
            <person name="Fulton L."/>
            <person name="Fulton B."/>
            <person name="Courtney L."/>
            <person name="Fronick C."/>
            <person name="Harrison M."/>
            <person name="Strong C."/>
            <person name="Farmer C."/>
            <person name="Delahaunty K."/>
            <person name="Markovic C."/>
            <person name="Hall O."/>
            <person name="Minx P."/>
            <person name="Tomlinson C."/>
            <person name="Mitreva M."/>
            <person name="Hou S."/>
            <person name="Chen J."/>
            <person name="Wollam A."/>
            <person name="Pepin K.H."/>
            <person name="Johnson M."/>
            <person name="Bhonagiri V."/>
            <person name="Zhang X."/>
            <person name="Suruliraj S."/>
            <person name="Warren W."/>
            <person name="Chinwalla A."/>
            <person name="Mardis E.R."/>
            <person name="Wilson R.K."/>
        </authorList>
    </citation>
    <scope>NUCLEOTIDE SEQUENCE [LARGE SCALE GENOMIC DNA]</scope>
    <source>
        <strain evidence="1 2">ATCC 51873</strain>
    </source>
</reference>
<protein>
    <submittedName>
        <fullName evidence="1">Uncharacterized protein</fullName>
    </submittedName>
</protein>
<evidence type="ECO:0000313" key="2">
    <source>
        <dbReference type="Proteomes" id="UP000005959"/>
    </source>
</evidence>
<comment type="caution">
    <text evidence="1">The sequence shown here is derived from an EMBL/GenBank/DDBJ whole genome shotgun (WGS) entry which is preliminary data.</text>
</comment>
<accession>G9Y6K6</accession>
<name>G9Y6K6_HAFAL</name>
<proteinExistence type="predicted"/>
<organism evidence="1 2">
    <name type="scientific">Hafnia alvei ATCC 51873</name>
    <dbReference type="NCBI Taxonomy" id="1002364"/>
    <lineage>
        <taxon>Bacteria</taxon>
        <taxon>Pseudomonadati</taxon>
        <taxon>Pseudomonadota</taxon>
        <taxon>Gammaproteobacteria</taxon>
        <taxon>Enterobacterales</taxon>
        <taxon>Hafniaceae</taxon>
        <taxon>Hafnia</taxon>
    </lineage>
</organism>
<dbReference type="AlphaFoldDB" id="G9Y6K6"/>
<sequence length="50" mass="5951">MQITLIMQQHAVQLFCSVWQNSQRYRRKKGAFQLLFAISYCLKPEITGFQ</sequence>
<dbReference type="EMBL" id="AGCI01000048">
    <property type="protein sequence ID" value="EHM42801.1"/>
    <property type="molecule type" value="Genomic_DNA"/>
</dbReference>